<evidence type="ECO:0000313" key="5">
    <source>
        <dbReference type="Proteomes" id="UP001591681"/>
    </source>
</evidence>
<feature type="compositionally biased region" description="Basic and acidic residues" evidence="2">
    <location>
        <begin position="85"/>
        <end position="106"/>
    </location>
</feature>
<dbReference type="EMBL" id="JBHFQA010000377">
    <property type="protein sequence ID" value="KAL2076418.1"/>
    <property type="molecule type" value="Genomic_DNA"/>
</dbReference>
<protein>
    <recommendedName>
        <fullName evidence="3">CCHC-type domain-containing protein</fullName>
    </recommendedName>
</protein>
<dbReference type="AlphaFoldDB" id="A0ABD1IN40"/>
<feature type="compositionally biased region" description="Acidic residues" evidence="2">
    <location>
        <begin position="168"/>
        <end position="193"/>
    </location>
</feature>
<evidence type="ECO:0000256" key="1">
    <source>
        <dbReference type="PROSITE-ProRule" id="PRU00047"/>
    </source>
</evidence>
<sequence length="343" mass="37679">MEILSHFGKLISPIRKIAISTSSPQLKHVVPFRRFVYMTLSGNRQDLDLTLNVTVDGFVYPIYVSSCLMKCFGCGQTGHLARACPEKKEGPATDGLYEKEGEEKSSDTNASTGGEGTVEGVLAEGEGAVLPPEPSSPPHSTPTDLDGVESVRSGHIIASSVGTRPDNTVDDEDKTYDNDAEDESSQMEADEVDPTFKHSVSSLPSEISIENNQVPFKEPPKATKRKSTRKSSGKAKKNDNASARNDTESESEFSDCSVTCSLQLSGYAGQCYTVEDIKYFLVKTKHARHVRVDQYFPNVELFISQTKNFMGQGSFNDQEVFRLKKILTKLNLLFNDVNNPDDA</sequence>
<comment type="caution">
    <text evidence="4">The sequence shown here is derived from an EMBL/GenBank/DDBJ whole genome shotgun (WGS) entry which is preliminary data.</text>
</comment>
<name>A0ABD1IN40_9TELE</name>
<proteinExistence type="predicted"/>
<feature type="compositionally biased region" description="Basic residues" evidence="2">
    <location>
        <begin position="222"/>
        <end position="235"/>
    </location>
</feature>
<keyword evidence="1" id="KW-0479">Metal-binding</keyword>
<accession>A0ABD1IN40</accession>
<feature type="compositionally biased region" description="Pro residues" evidence="2">
    <location>
        <begin position="131"/>
        <end position="140"/>
    </location>
</feature>
<keyword evidence="1" id="KW-0863">Zinc-finger</keyword>
<evidence type="ECO:0000256" key="2">
    <source>
        <dbReference type="SAM" id="MobiDB-lite"/>
    </source>
</evidence>
<dbReference type="SUPFAM" id="SSF57756">
    <property type="entry name" value="Retrovirus zinc finger-like domains"/>
    <property type="match status" value="1"/>
</dbReference>
<keyword evidence="5" id="KW-1185">Reference proteome</keyword>
<dbReference type="InterPro" id="IPR036875">
    <property type="entry name" value="Znf_CCHC_sf"/>
</dbReference>
<feature type="compositionally biased region" description="Polar residues" evidence="2">
    <location>
        <begin position="198"/>
        <end position="214"/>
    </location>
</feature>
<evidence type="ECO:0000313" key="4">
    <source>
        <dbReference type="EMBL" id="KAL2076418.1"/>
    </source>
</evidence>
<organism evidence="4 5">
    <name type="scientific">Coilia grayii</name>
    <name type="common">Gray's grenadier anchovy</name>
    <dbReference type="NCBI Taxonomy" id="363190"/>
    <lineage>
        <taxon>Eukaryota</taxon>
        <taxon>Metazoa</taxon>
        <taxon>Chordata</taxon>
        <taxon>Craniata</taxon>
        <taxon>Vertebrata</taxon>
        <taxon>Euteleostomi</taxon>
        <taxon>Actinopterygii</taxon>
        <taxon>Neopterygii</taxon>
        <taxon>Teleostei</taxon>
        <taxon>Clupei</taxon>
        <taxon>Clupeiformes</taxon>
        <taxon>Clupeoidei</taxon>
        <taxon>Engraulidae</taxon>
        <taxon>Coilinae</taxon>
        <taxon>Coilia</taxon>
    </lineage>
</organism>
<dbReference type="GO" id="GO:0008270">
    <property type="term" value="F:zinc ion binding"/>
    <property type="evidence" value="ECO:0007669"/>
    <property type="project" value="UniProtKB-KW"/>
</dbReference>
<dbReference type="Pfam" id="PF00098">
    <property type="entry name" value="zf-CCHC"/>
    <property type="match status" value="1"/>
</dbReference>
<gene>
    <name evidence="4" type="ORF">ACEWY4_027985</name>
</gene>
<reference evidence="4 5" key="1">
    <citation type="submission" date="2024-09" db="EMBL/GenBank/DDBJ databases">
        <title>A chromosome-level genome assembly of Gray's grenadier anchovy, Coilia grayii.</title>
        <authorList>
            <person name="Fu Z."/>
        </authorList>
    </citation>
    <scope>NUCLEOTIDE SEQUENCE [LARGE SCALE GENOMIC DNA]</scope>
    <source>
        <strain evidence="4">G4</strain>
        <tissue evidence="4">Muscle</tissue>
    </source>
</reference>
<dbReference type="SMART" id="SM00343">
    <property type="entry name" value="ZnF_C2HC"/>
    <property type="match status" value="1"/>
</dbReference>
<feature type="domain" description="CCHC-type" evidence="3">
    <location>
        <begin position="70"/>
        <end position="86"/>
    </location>
</feature>
<dbReference type="Proteomes" id="UP001591681">
    <property type="component" value="Unassembled WGS sequence"/>
</dbReference>
<evidence type="ECO:0000259" key="3">
    <source>
        <dbReference type="PROSITE" id="PS50158"/>
    </source>
</evidence>
<dbReference type="PROSITE" id="PS50158">
    <property type="entry name" value="ZF_CCHC"/>
    <property type="match status" value="1"/>
</dbReference>
<dbReference type="InterPro" id="IPR001878">
    <property type="entry name" value="Znf_CCHC"/>
</dbReference>
<dbReference type="Gene3D" id="4.10.60.10">
    <property type="entry name" value="Zinc finger, CCHC-type"/>
    <property type="match status" value="1"/>
</dbReference>
<keyword evidence="1" id="KW-0862">Zinc</keyword>
<feature type="region of interest" description="Disordered" evidence="2">
    <location>
        <begin position="85"/>
        <end position="250"/>
    </location>
</feature>